<evidence type="ECO:0000256" key="4">
    <source>
        <dbReference type="SAM" id="Phobius"/>
    </source>
</evidence>
<keyword evidence="4" id="KW-0812">Transmembrane</keyword>
<dbReference type="InterPro" id="IPR040265">
    <property type="entry name" value="CHUP1/IPGA1-like"/>
</dbReference>
<name>A0A9E7GZI9_9LILI</name>
<keyword evidence="4" id="KW-1133">Transmembrane helix</keyword>
<keyword evidence="6" id="KW-1185">Reference proteome</keyword>
<dbReference type="GO" id="GO:0072699">
    <property type="term" value="P:protein localization to cortical microtubule cytoskeleton"/>
    <property type="evidence" value="ECO:0007669"/>
    <property type="project" value="TreeGrafter"/>
</dbReference>
<feature type="transmembrane region" description="Helical" evidence="4">
    <location>
        <begin position="12"/>
        <end position="36"/>
    </location>
</feature>
<feature type="region of interest" description="Disordered" evidence="3">
    <location>
        <begin position="460"/>
        <end position="487"/>
    </location>
</feature>
<feature type="transmembrane region" description="Helical" evidence="4">
    <location>
        <begin position="48"/>
        <end position="67"/>
    </location>
</feature>
<reference evidence="5" key="1">
    <citation type="submission" date="2022-05" db="EMBL/GenBank/DDBJ databases">
        <title>The Musa troglodytarum L. genome provides insights into the mechanism of non-climacteric behaviour and enrichment of carotenoids.</title>
        <authorList>
            <person name="Wang J."/>
        </authorList>
    </citation>
    <scope>NUCLEOTIDE SEQUENCE</scope>
    <source>
        <tissue evidence="5">Leaf</tissue>
    </source>
</reference>
<dbReference type="PANTHER" id="PTHR31342:SF4">
    <property type="entry name" value="ACTIN BINDING PROTEIN FAMILY"/>
    <property type="match status" value="1"/>
</dbReference>
<dbReference type="AlphaFoldDB" id="A0A9E7GZI9"/>
<gene>
    <name evidence="5" type="ORF">MUK42_11326</name>
</gene>
<evidence type="ECO:0000256" key="1">
    <source>
        <dbReference type="ARBA" id="ARBA00023054"/>
    </source>
</evidence>
<feature type="non-terminal residue" evidence="5">
    <location>
        <position position="1"/>
    </location>
</feature>
<feature type="coiled-coil region" evidence="2">
    <location>
        <begin position="201"/>
        <end position="344"/>
    </location>
</feature>
<keyword evidence="4" id="KW-0472">Membrane</keyword>
<feature type="compositionally biased region" description="Polar residues" evidence="3">
    <location>
        <begin position="478"/>
        <end position="487"/>
    </location>
</feature>
<dbReference type="OrthoDB" id="780777at2759"/>
<evidence type="ECO:0000313" key="5">
    <source>
        <dbReference type="EMBL" id="URE20358.1"/>
    </source>
</evidence>
<organism evidence="5 6">
    <name type="scientific">Musa troglodytarum</name>
    <name type="common">fe'i banana</name>
    <dbReference type="NCBI Taxonomy" id="320322"/>
    <lineage>
        <taxon>Eukaryota</taxon>
        <taxon>Viridiplantae</taxon>
        <taxon>Streptophyta</taxon>
        <taxon>Embryophyta</taxon>
        <taxon>Tracheophyta</taxon>
        <taxon>Spermatophyta</taxon>
        <taxon>Magnoliopsida</taxon>
        <taxon>Liliopsida</taxon>
        <taxon>Zingiberales</taxon>
        <taxon>Musaceae</taxon>
        <taxon>Musa</taxon>
    </lineage>
</organism>
<evidence type="ECO:0000256" key="2">
    <source>
        <dbReference type="SAM" id="Coils"/>
    </source>
</evidence>
<dbReference type="EMBL" id="CP097509">
    <property type="protein sequence ID" value="URE20358.1"/>
    <property type="molecule type" value="Genomic_DNA"/>
</dbReference>
<evidence type="ECO:0000256" key="3">
    <source>
        <dbReference type="SAM" id="MobiDB-lite"/>
    </source>
</evidence>
<protein>
    <submittedName>
        <fullName evidence="5">Protein CHUP1, chloroplastic-like</fullName>
    </submittedName>
</protein>
<dbReference type="PANTHER" id="PTHR31342">
    <property type="entry name" value="PROTEIN CHUP1, CHLOROPLASTIC"/>
    <property type="match status" value="1"/>
</dbReference>
<keyword evidence="1 2" id="KW-0175">Coiled coil</keyword>
<feature type="coiled-coil region" evidence="2">
    <location>
        <begin position="368"/>
        <end position="395"/>
    </location>
</feature>
<evidence type="ECO:0000313" key="6">
    <source>
        <dbReference type="Proteomes" id="UP001055439"/>
    </source>
</evidence>
<proteinExistence type="predicted"/>
<accession>A0A9E7GZI9</accession>
<dbReference type="GO" id="GO:0055028">
    <property type="term" value="C:cortical microtubule"/>
    <property type="evidence" value="ECO:0007669"/>
    <property type="project" value="TreeGrafter"/>
</dbReference>
<dbReference type="Proteomes" id="UP001055439">
    <property type="component" value="Chromosome 7"/>
</dbReference>
<sequence length="512" mass="57105">SSPSSRLAPDRAFPLLLLPAIVILQVFFICPVPVSLKLDLHRRQHQNLILTAFGADFHLCFLIAGALSQATGRSSVGLKELRLLKGVRIKALLVIKPSLYQSISSLSSVLHLQKAALATIVTGTSTTTVLHLAPTKTSAGDEECDHTVKNLVAKDDSPPKKPAIEQDSATEQEIESLRRLVCSLQENERSLELQLLEYYGMQEQAAAVRDLERQLQMSSTEAKLYSLRIESLQSDIQRLEAQLADLPRVMNELESARSTIRLLKKKSRSDAEQAAERTASLRQRISQLQRQNNEETEGKLKRLAELEDEAAQLKLVNSSLTEQNSDLTRKLESAQTSASSAREAEELTCIKAKRHRALQLQADASEKANFLKVANEKLVKDIEQLKTEKSADVEELVYLRWVNACLRYELKNYKRKAAAKDLNKSSSPESEEKPKLLMLEYADSGIDEKTSSFVDFDSEHSFSSQTSTEESEDTASELISSTRHGSSTKMKFIGKLKKLVLGKQTHSNRSFA</sequence>